<name>A0ABT7TEW5_9MICO</name>
<dbReference type="Pfam" id="PF07730">
    <property type="entry name" value="HisKA_3"/>
    <property type="match status" value="1"/>
</dbReference>
<dbReference type="Pfam" id="PF02518">
    <property type="entry name" value="HATPase_c"/>
    <property type="match status" value="1"/>
</dbReference>
<keyword evidence="5 10" id="KW-0418">Kinase</keyword>
<proteinExistence type="predicted"/>
<evidence type="ECO:0000256" key="6">
    <source>
        <dbReference type="ARBA" id="ARBA00022989"/>
    </source>
</evidence>
<protein>
    <submittedName>
        <fullName evidence="10">Histidine kinase</fullName>
    </submittedName>
</protein>
<dbReference type="PANTHER" id="PTHR24421:SF37">
    <property type="entry name" value="SENSOR HISTIDINE KINASE NARS"/>
    <property type="match status" value="1"/>
</dbReference>
<dbReference type="InterPro" id="IPR003594">
    <property type="entry name" value="HATPase_dom"/>
</dbReference>
<reference evidence="10 11" key="1">
    <citation type="submission" date="2023-06" db="EMBL/GenBank/DDBJ databases">
        <authorList>
            <person name="Feng G."/>
            <person name="Li J."/>
            <person name="Zhu H."/>
        </authorList>
    </citation>
    <scope>NUCLEOTIDE SEQUENCE [LARGE SCALE GENOMIC DNA]</scope>
    <source>
        <strain evidence="10 11">RHCJP20</strain>
    </source>
</reference>
<keyword evidence="3" id="KW-0808">Transferase</keyword>
<dbReference type="EMBL" id="JAUCMM010000003">
    <property type="protein sequence ID" value="MDM7888115.1"/>
    <property type="molecule type" value="Genomic_DNA"/>
</dbReference>
<dbReference type="RefSeq" id="WP_289469803.1">
    <property type="nucleotide sequence ID" value="NZ_JAUCMM010000003.1"/>
</dbReference>
<dbReference type="InterPro" id="IPR011712">
    <property type="entry name" value="Sig_transdc_His_kin_sub3_dim/P"/>
</dbReference>
<evidence type="ECO:0000259" key="9">
    <source>
        <dbReference type="SMART" id="SM00387"/>
    </source>
</evidence>
<dbReference type="InterPro" id="IPR050482">
    <property type="entry name" value="Sensor_HK_TwoCompSys"/>
</dbReference>
<keyword evidence="6" id="KW-1133">Transmembrane helix</keyword>
<sequence>MTEAPTGPSTTGRRTSIADEVFAALVRDGLEVAQDPVSGEQLRRQVAGIVREVQDACAGRQPDVADGPFRALSVSIGRSRARDAVHPSVSLEAASRLFEVALPLLIADARARQDGPDTSTAISRALHRSVMARVAPAAVGYVETLMEKLAIAQHEERLRLSRELHDHVAHNVAAAIQRIVLTRSTGSSGAAGTELLDVAERLLRSALADTRSIGVELRQSVGDRTVDQAVREYVETSPTLRPLVGVQVTGLPVRLPVSSGEELYVIVREALRNAVAHARAKHVSVHFAWRAGGLRIAVVDDGGGFRLDQRPSTSMGLLAMRERAEAIGAELIVASTVGTGTTVTVDLRHEGFSA</sequence>
<evidence type="ECO:0000313" key="11">
    <source>
        <dbReference type="Proteomes" id="UP001235720"/>
    </source>
</evidence>
<dbReference type="Gene3D" id="3.30.565.10">
    <property type="entry name" value="Histidine kinase-like ATPase, C-terminal domain"/>
    <property type="match status" value="1"/>
</dbReference>
<evidence type="ECO:0000256" key="2">
    <source>
        <dbReference type="ARBA" id="ARBA00022475"/>
    </source>
</evidence>
<evidence type="ECO:0000313" key="10">
    <source>
        <dbReference type="EMBL" id="MDM7888115.1"/>
    </source>
</evidence>
<organism evidence="10 11">
    <name type="scientific">Curtobacterium subtropicum</name>
    <dbReference type="NCBI Taxonomy" id="3055138"/>
    <lineage>
        <taxon>Bacteria</taxon>
        <taxon>Bacillati</taxon>
        <taxon>Actinomycetota</taxon>
        <taxon>Actinomycetes</taxon>
        <taxon>Micrococcales</taxon>
        <taxon>Microbacteriaceae</taxon>
        <taxon>Curtobacterium</taxon>
    </lineage>
</organism>
<evidence type="ECO:0000256" key="3">
    <source>
        <dbReference type="ARBA" id="ARBA00022679"/>
    </source>
</evidence>
<dbReference type="Proteomes" id="UP001235720">
    <property type="component" value="Unassembled WGS sequence"/>
</dbReference>
<evidence type="ECO:0000256" key="8">
    <source>
        <dbReference type="ARBA" id="ARBA00023136"/>
    </source>
</evidence>
<evidence type="ECO:0000256" key="5">
    <source>
        <dbReference type="ARBA" id="ARBA00022777"/>
    </source>
</evidence>
<comment type="subcellular location">
    <subcellularLocation>
        <location evidence="1">Cell membrane</location>
        <topology evidence="1">Multi-pass membrane protein</topology>
    </subcellularLocation>
</comment>
<keyword evidence="8" id="KW-0472">Membrane</keyword>
<evidence type="ECO:0000256" key="4">
    <source>
        <dbReference type="ARBA" id="ARBA00022692"/>
    </source>
</evidence>
<keyword evidence="2" id="KW-1003">Cell membrane</keyword>
<feature type="domain" description="Histidine kinase/HSP90-like ATPase" evidence="9">
    <location>
        <begin position="258"/>
        <end position="351"/>
    </location>
</feature>
<dbReference type="SUPFAM" id="SSF55874">
    <property type="entry name" value="ATPase domain of HSP90 chaperone/DNA topoisomerase II/histidine kinase"/>
    <property type="match status" value="1"/>
</dbReference>
<dbReference type="Gene3D" id="1.20.5.1930">
    <property type="match status" value="1"/>
</dbReference>
<comment type="caution">
    <text evidence="10">The sequence shown here is derived from an EMBL/GenBank/DDBJ whole genome shotgun (WGS) entry which is preliminary data.</text>
</comment>
<evidence type="ECO:0000256" key="1">
    <source>
        <dbReference type="ARBA" id="ARBA00004651"/>
    </source>
</evidence>
<dbReference type="SMART" id="SM00387">
    <property type="entry name" value="HATPase_c"/>
    <property type="match status" value="1"/>
</dbReference>
<dbReference type="CDD" id="cd16917">
    <property type="entry name" value="HATPase_UhpB-NarQ-NarX-like"/>
    <property type="match status" value="1"/>
</dbReference>
<keyword evidence="11" id="KW-1185">Reference proteome</keyword>
<dbReference type="GO" id="GO:0016301">
    <property type="term" value="F:kinase activity"/>
    <property type="evidence" value="ECO:0007669"/>
    <property type="project" value="UniProtKB-KW"/>
</dbReference>
<dbReference type="InterPro" id="IPR036890">
    <property type="entry name" value="HATPase_C_sf"/>
</dbReference>
<dbReference type="PANTHER" id="PTHR24421">
    <property type="entry name" value="NITRATE/NITRITE SENSOR PROTEIN NARX-RELATED"/>
    <property type="match status" value="1"/>
</dbReference>
<keyword evidence="7" id="KW-0902">Two-component regulatory system</keyword>
<keyword evidence="4" id="KW-0812">Transmembrane</keyword>
<accession>A0ABT7TEW5</accession>
<gene>
    <name evidence="10" type="ORF">QUG98_06590</name>
</gene>
<evidence type="ECO:0000256" key="7">
    <source>
        <dbReference type="ARBA" id="ARBA00023012"/>
    </source>
</evidence>